<dbReference type="Gene3D" id="3.30.465.10">
    <property type="match status" value="1"/>
</dbReference>
<reference evidence="6 7" key="1">
    <citation type="journal article" date="2011" name="Stand. Genomic Sci.">
        <title>Complete genome sequence of Parvibaculum lavamentivorans type strain (DS-1(T)).</title>
        <authorList>
            <person name="Schleheck D."/>
            <person name="Weiss M."/>
            <person name="Pitluck S."/>
            <person name="Bruce D."/>
            <person name="Land M.L."/>
            <person name="Han S."/>
            <person name="Saunders E."/>
            <person name="Tapia R."/>
            <person name="Detter C."/>
            <person name="Brettin T."/>
            <person name="Han J."/>
            <person name="Woyke T."/>
            <person name="Goodwin L."/>
            <person name="Pennacchio L."/>
            <person name="Nolan M."/>
            <person name="Cook A.M."/>
            <person name="Kjelleberg S."/>
            <person name="Thomas T."/>
        </authorList>
    </citation>
    <scope>NUCLEOTIDE SEQUENCE [LARGE SCALE GENOMIC DNA]</scope>
    <source>
        <strain evidence="7">DS-1 / DSM 13023 / NCIMB 13966</strain>
    </source>
</reference>
<dbReference type="KEGG" id="pla:Plav_3620"/>
<dbReference type="FunFam" id="3.10.580.10:FF:000002">
    <property type="entry name" value="Magnesium/cobalt efflux protein CorC"/>
    <property type="match status" value="1"/>
</dbReference>
<evidence type="ECO:0000256" key="2">
    <source>
        <dbReference type="ARBA" id="ARBA00022737"/>
    </source>
</evidence>
<dbReference type="InterPro" id="IPR000644">
    <property type="entry name" value="CBS_dom"/>
</dbReference>
<dbReference type="GO" id="GO:0050660">
    <property type="term" value="F:flavin adenine dinucleotide binding"/>
    <property type="evidence" value="ECO:0007669"/>
    <property type="project" value="InterPro"/>
</dbReference>
<dbReference type="OrthoDB" id="9797674at2"/>
<evidence type="ECO:0000259" key="5">
    <source>
        <dbReference type="PROSITE" id="PS51371"/>
    </source>
</evidence>
<dbReference type="RefSeq" id="WP_012112479.1">
    <property type="nucleotide sequence ID" value="NC_009719.1"/>
</dbReference>
<keyword evidence="2" id="KW-0677">Repeat</keyword>
<dbReference type="PANTHER" id="PTHR22777">
    <property type="entry name" value="HEMOLYSIN-RELATED"/>
    <property type="match status" value="1"/>
</dbReference>
<feature type="domain" description="CBS" evidence="5">
    <location>
        <begin position="84"/>
        <end position="143"/>
    </location>
</feature>
<proteinExistence type="inferred from homology"/>
<keyword evidence="7" id="KW-1185">Reference proteome</keyword>
<dbReference type="GO" id="GO:0005886">
    <property type="term" value="C:plasma membrane"/>
    <property type="evidence" value="ECO:0007669"/>
    <property type="project" value="TreeGrafter"/>
</dbReference>
<dbReference type="PANTHER" id="PTHR22777:SF27">
    <property type="entry name" value="MAGNESIUM AND COBALT EFFLUX PROTEIN CORC"/>
    <property type="match status" value="1"/>
</dbReference>
<dbReference type="SMART" id="SM01091">
    <property type="entry name" value="CorC_HlyC"/>
    <property type="match status" value="1"/>
</dbReference>
<dbReference type="InterPro" id="IPR046342">
    <property type="entry name" value="CBS_dom_sf"/>
</dbReference>
<dbReference type="EMBL" id="CP000774">
    <property type="protein sequence ID" value="ABS65218.1"/>
    <property type="molecule type" value="Genomic_DNA"/>
</dbReference>
<dbReference type="InterPro" id="IPR044751">
    <property type="entry name" value="Ion_transp-like_CBS"/>
</dbReference>
<dbReference type="InterPro" id="IPR016169">
    <property type="entry name" value="FAD-bd_PCMH_sub2"/>
</dbReference>
<accession>A7HZ85</accession>
<dbReference type="CDD" id="cd04590">
    <property type="entry name" value="CBS_pair_CorC_HlyC_assoc"/>
    <property type="match status" value="1"/>
</dbReference>
<evidence type="ECO:0000313" key="6">
    <source>
        <dbReference type="EMBL" id="ABS65218.1"/>
    </source>
</evidence>
<dbReference type="eggNOG" id="COG1253">
    <property type="taxonomic scope" value="Bacteria"/>
</dbReference>
<dbReference type="AlphaFoldDB" id="A7HZ85"/>
<evidence type="ECO:0000256" key="4">
    <source>
        <dbReference type="PROSITE-ProRule" id="PRU00703"/>
    </source>
</evidence>
<comment type="similarity">
    <text evidence="1">Belongs to the UPF0053 family. Hemolysin C subfamily.</text>
</comment>
<dbReference type="STRING" id="402881.Plav_3620"/>
<evidence type="ECO:0000256" key="1">
    <source>
        <dbReference type="ARBA" id="ARBA00006446"/>
    </source>
</evidence>
<organism evidence="6 7">
    <name type="scientific">Parvibaculum lavamentivorans (strain DS-1 / DSM 13023 / NCIMB 13966)</name>
    <dbReference type="NCBI Taxonomy" id="402881"/>
    <lineage>
        <taxon>Bacteria</taxon>
        <taxon>Pseudomonadati</taxon>
        <taxon>Pseudomonadota</taxon>
        <taxon>Alphaproteobacteria</taxon>
        <taxon>Hyphomicrobiales</taxon>
        <taxon>Parvibaculaceae</taxon>
        <taxon>Parvibaculum</taxon>
    </lineage>
</organism>
<name>A7HZ85_PARL1</name>
<feature type="domain" description="CBS" evidence="5">
    <location>
        <begin position="155"/>
        <end position="212"/>
    </location>
</feature>
<gene>
    <name evidence="6" type="ordered locus">Plav_3620</name>
</gene>
<dbReference type="SUPFAM" id="SSF54631">
    <property type="entry name" value="CBS-domain pair"/>
    <property type="match status" value="1"/>
</dbReference>
<dbReference type="Pfam" id="PF03471">
    <property type="entry name" value="CorC_HlyC"/>
    <property type="match status" value="1"/>
</dbReference>
<dbReference type="HOGENOM" id="CLU_015237_3_1_5"/>
<sequence>MADTTDRSLAPSPKDASAASRSRSRFGWLRALLGLNGNGDGSLRESLEEVIEEHEDMHRSLTAEERHMLVNILKFGELRVDDVMVPRADVIGVEESCPLEECLRLFHVSSHSRMPIYRETLDDPIGMVHLKDVLAWLAPQEEEAPPRPAFSLRSIRRNILFVPPSMPALDLLVKMQATRIHLALVIDEYGGTDGLVSIEDLVEEIVGEIEDEHDTDEGPALVRREDGTIDADARCPIEDLEDMIGLRLVEEEHEDDVDTLAGLVFSLLGRVPLRGELVRHPAGLEFEVKDADARRIKRMRIHLLTAAEKDAVPAVTAEG</sequence>
<dbReference type="Gene3D" id="3.10.580.10">
    <property type="entry name" value="CBS-domain"/>
    <property type="match status" value="1"/>
</dbReference>
<dbReference type="Proteomes" id="UP000006377">
    <property type="component" value="Chromosome"/>
</dbReference>
<evidence type="ECO:0000256" key="3">
    <source>
        <dbReference type="ARBA" id="ARBA00023122"/>
    </source>
</evidence>
<dbReference type="Pfam" id="PF00571">
    <property type="entry name" value="CBS"/>
    <property type="match status" value="2"/>
</dbReference>
<evidence type="ECO:0000313" key="7">
    <source>
        <dbReference type="Proteomes" id="UP000006377"/>
    </source>
</evidence>
<dbReference type="InterPro" id="IPR005170">
    <property type="entry name" value="Transptr-assoc_dom"/>
</dbReference>
<keyword evidence="3 4" id="KW-0129">CBS domain</keyword>
<protein>
    <submittedName>
        <fullName evidence="6">CBS domain containing protein</fullName>
    </submittedName>
</protein>
<dbReference type="InterPro" id="IPR036318">
    <property type="entry name" value="FAD-bd_PCMH-like_sf"/>
</dbReference>
<dbReference type="PROSITE" id="PS51371">
    <property type="entry name" value="CBS"/>
    <property type="match status" value="2"/>
</dbReference>
<dbReference type="SUPFAM" id="SSF56176">
    <property type="entry name" value="FAD-binding/transporter-associated domain-like"/>
    <property type="match status" value="1"/>
</dbReference>